<dbReference type="PANTHER" id="PTHR10579">
    <property type="entry name" value="CALCIUM-ACTIVATED CHLORIDE CHANNEL REGULATOR"/>
    <property type="match status" value="1"/>
</dbReference>
<dbReference type="Proteomes" id="UP000007015">
    <property type="component" value="Chromosome 11"/>
</dbReference>
<dbReference type="EMBL" id="CM000136">
    <property type="protein sequence ID" value="EEC68615.1"/>
    <property type="molecule type" value="Genomic_DNA"/>
</dbReference>
<organism evidence="3 4">
    <name type="scientific">Oryza sativa subsp. indica</name>
    <name type="common">Rice</name>
    <dbReference type="NCBI Taxonomy" id="39946"/>
    <lineage>
        <taxon>Eukaryota</taxon>
        <taxon>Viridiplantae</taxon>
        <taxon>Streptophyta</taxon>
        <taxon>Embryophyta</taxon>
        <taxon>Tracheophyta</taxon>
        <taxon>Spermatophyta</taxon>
        <taxon>Magnoliopsida</taxon>
        <taxon>Liliopsida</taxon>
        <taxon>Poales</taxon>
        <taxon>Poaceae</taxon>
        <taxon>BOP clade</taxon>
        <taxon>Oryzoideae</taxon>
        <taxon>Oryzeae</taxon>
        <taxon>Oryzinae</taxon>
        <taxon>Oryza</taxon>
        <taxon>Oryza sativa</taxon>
    </lineage>
</organism>
<dbReference type="PROSITE" id="PS50234">
    <property type="entry name" value="VWFA"/>
    <property type="match status" value="1"/>
</dbReference>
<dbReference type="InterPro" id="IPR002035">
    <property type="entry name" value="VWF_A"/>
</dbReference>
<dbReference type="InterPro" id="IPR051266">
    <property type="entry name" value="CLCR"/>
</dbReference>
<feature type="domain" description="VWFA" evidence="2">
    <location>
        <begin position="47"/>
        <end position="229"/>
    </location>
</feature>
<accession>B8BII0</accession>
<dbReference type="Pfam" id="PF13519">
    <property type="entry name" value="VWA_2"/>
    <property type="match status" value="1"/>
</dbReference>
<evidence type="ECO:0000256" key="1">
    <source>
        <dbReference type="SAM" id="MobiDB-lite"/>
    </source>
</evidence>
<proteinExistence type="predicted"/>
<dbReference type="PANTHER" id="PTHR10579:SF135">
    <property type="entry name" value="OS12G0203500 PROTEIN"/>
    <property type="match status" value="1"/>
</dbReference>
<name>B8BII0_ORYSI</name>
<dbReference type="SMART" id="SM00327">
    <property type="entry name" value="VWA"/>
    <property type="match status" value="1"/>
</dbReference>
<dbReference type="AlphaFoldDB" id="B8BII0"/>
<feature type="region of interest" description="Disordered" evidence="1">
    <location>
        <begin position="561"/>
        <end position="585"/>
    </location>
</feature>
<dbReference type="STRING" id="39946.B8BII0"/>
<dbReference type="Gramene" id="BGIOSGA035692-TA">
    <property type="protein sequence ID" value="BGIOSGA035692-PA"/>
    <property type="gene ID" value="BGIOSGA035692"/>
</dbReference>
<keyword evidence="4" id="KW-1185">Reference proteome</keyword>
<protein>
    <recommendedName>
        <fullName evidence="2">VWFA domain-containing protein</fullName>
    </recommendedName>
</protein>
<dbReference type="Gene3D" id="3.40.50.410">
    <property type="entry name" value="von Willebrand factor, type A domain"/>
    <property type="match status" value="1"/>
</dbReference>
<evidence type="ECO:0000313" key="4">
    <source>
        <dbReference type="Proteomes" id="UP000007015"/>
    </source>
</evidence>
<gene>
    <name evidence="3" type="ORF">OsI_36984</name>
</gene>
<dbReference type="OMA" id="RAMHHDM"/>
<dbReference type="SUPFAM" id="SSF53300">
    <property type="entry name" value="vWA-like"/>
    <property type="match status" value="1"/>
</dbReference>
<dbReference type="HOGENOM" id="CLU_006228_4_1_1"/>
<dbReference type="InterPro" id="IPR036465">
    <property type="entry name" value="vWFA_dom_sf"/>
</dbReference>
<evidence type="ECO:0000259" key="2">
    <source>
        <dbReference type="PROSITE" id="PS50234"/>
    </source>
</evidence>
<reference evidence="3 4" key="1">
    <citation type="journal article" date="2005" name="PLoS Biol.">
        <title>The genomes of Oryza sativa: a history of duplications.</title>
        <authorList>
            <person name="Yu J."/>
            <person name="Wang J."/>
            <person name="Lin W."/>
            <person name="Li S."/>
            <person name="Li H."/>
            <person name="Zhou J."/>
            <person name="Ni P."/>
            <person name="Dong W."/>
            <person name="Hu S."/>
            <person name="Zeng C."/>
            <person name="Zhang J."/>
            <person name="Zhang Y."/>
            <person name="Li R."/>
            <person name="Xu Z."/>
            <person name="Li S."/>
            <person name="Li X."/>
            <person name="Zheng H."/>
            <person name="Cong L."/>
            <person name="Lin L."/>
            <person name="Yin J."/>
            <person name="Geng J."/>
            <person name="Li G."/>
            <person name="Shi J."/>
            <person name="Liu J."/>
            <person name="Lv H."/>
            <person name="Li J."/>
            <person name="Wang J."/>
            <person name="Deng Y."/>
            <person name="Ran L."/>
            <person name="Shi X."/>
            <person name="Wang X."/>
            <person name="Wu Q."/>
            <person name="Li C."/>
            <person name="Ren X."/>
            <person name="Wang J."/>
            <person name="Wang X."/>
            <person name="Li D."/>
            <person name="Liu D."/>
            <person name="Zhang X."/>
            <person name="Ji Z."/>
            <person name="Zhao W."/>
            <person name="Sun Y."/>
            <person name="Zhang Z."/>
            <person name="Bao J."/>
            <person name="Han Y."/>
            <person name="Dong L."/>
            <person name="Ji J."/>
            <person name="Chen P."/>
            <person name="Wu S."/>
            <person name="Liu J."/>
            <person name="Xiao Y."/>
            <person name="Bu D."/>
            <person name="Tan J."/>
            <person name="Yang L."/>
            <person name="Ye C."/>
            <person name="Zhang J."/>
            <person name="Xu J."/>
            <person name="Zhou Y."/>
            <person name="Yu Y."/>
            <person name="Zhang B."/>
            <person name="Zhuang S."/>
            <person name="Wei H."/>
            <person name="Liu B."/>
            <person name="Lei M."/>
            <person name="Yu H."/>
            <person name="Li Y."/>
            <person name="Xu H."/>
            <person name="Wei S."/>
            <person name="He X."/>
            <person name="Fang L."/>
            <person name="Zhang Z."/>
            <person name="Zhang Y."/>
            <person name="Huang X."/>
            <person name="Su Z."/>
            <person name="Tong W."/>
            <person name="Li J."/>
            <person name="Tong Z."/>
            <person name="Li S."/>
            <person name="Ye J."/>
            <person name="Wang L."/>
            <person name="Fang L."/>
            <person name="Lei T."/>
            <person name="Chen C."/>
            <person name="Chen H."/>
            <person name="Xu Z."/>
            <person name="Li H."/>
            <person name="Huang H."/>
            <person name="Zhang F."/>
            <person name="Xu H."/>
            <person name="Li N."/>
            <person name="Zhao C."/>
            <person name="Li S."/>
            <person name="Dong L."/>
            <person name="Huang Y."/>
            <person name="Li L."/>
            <person name="Xi Y."/>
            <person name="Qi Q."/>
            <person name="Li W."/>
            <person name="Zhang B."/>
            <person name="Hu W."/>
            <person name="Zhang Y."/>
            <person name="Tian X."/>
            <person name="Jiao Y."/>
            <person name="Liang X."/>
            <person name="Jin J."/>
            <person name="Gao L."/>
            <person name="Zheng W."/>
            <person name="Hao B."/>
            <person name="Liu S."/>
            <person name="Wang W."/>
            <person name="Yuan L."/>
            <person name="Cao M."/>
            <person name="McDermott J."/>
            <person name="Samudrala R."/>
            <person name="Wang J."/>
            <person name="Wong G.K."/>
            <person name="Yang H."/>
        </authorList>
    </citation>
    <scope>NUCLEOTIDE SEQUENCE [LARGE SCALE GENOMIC DNA]</scope>
    <source>
        <strain evidence="4">cv. 93-11</strain>
    </source>
</reference>
<evidence type="ECO:0000313" key="3">
    <source>
        <dbReference type="EMBL" id="EEC68615.1"/>
    </source>
</evidence>
<sequence>MYIYAAGKVTLRSEPKEKAIPSNEERKEWPVLVHVVAPAKTERFPIDLVAVLDVSGSMTKATSMHGWTRLDLVKGAMKMVTNKLGAGDRLAIVPFNGKVVAAGATRLMEMTTKGRADANAKVNQLKAGGDTKFLPALKHASGLLDSRPAGDKQYRPGFIFLLSDGQDNGVLDDKLGGVRYPAHTFGMCQSRCNPKSMVHIATATKGSYHPIDDKLSNVAQALAVFLSGITSAVAVNARVQLHVADNSGVLINKIDSGAYDKTIESGNGKASSKGTINVGVLSAEEDKKFIVYLDVPKLENAQAKPPQLLLTVAGEYSTPAGGRKVENMEESSVQVERPAPAGGATKTGDHLVTWSEAVMVEMVRVKVVSIVKEVLKKHEHDEEPDQKQMAKDLMEEWDKFIKETPAGKDAAERLKEKLPKHHVEDMRRSLTKEEHDGVLYLYSWLASHQTQQATTMASSPPAGVNGWFHQQYMKQVAVDAEFDACGIQPGVETTEIDATTTGCGCVPSEDAESHHLTAVFREASLDAINRAMHHDMYLAVVHASNLRRCYSGAGKQQLHGYGSSELPAHDDEALPATRAVEKHNE</sequence>